<keyword evidence="2" id="KW-0812">Transmembrane</keyword>
<evidence type="ECO:0000256" key="2">
    <source>
        <dbReference type="SAM" id="Phobius"/>
    </source>
</evidence>
<evidence type="ECO:0000259" key="3">
    <source>
        <dbReference type="Pfam" id="PF13229"/>
    </source>
</evidence>
<organism evidence="4 5">
    <name type="scientific">Halioglobus japonicus</name>
    <dbReference type="NCBI Taxonomy" id="930805"/>
    <lineage>
        <taxon>Bacteria</taxon>
        <taxon>Pseudomonadati</taxon>
        <taxon>Pseudomonadota</taxon>
        <taxon>Gammaproteobacteria</taxon>
        <taxon>Cellvibrionales</taxon>
        <taxon>Halieaceae</taxon>
        <taxon>Halioglobus</taxon>
    </lineage>
</organism>
<dbReference type="Proteomes" id="UP000235162">
    <property type="component" value="Unassembled WGS sequence"/>
</dbReference>
<dbReference type="AlphaFoldDB" id="A0AAP8SNL2"/>
<dbReference type="SUPFAM" id="SSF51126">
    <property type="entry name" value="Pectin lyase-like"/>
    <property type="match status" value="1"/>
</dbReference>
<dbReference type="SMART" id="SM00710">
    <property type="entry name" value="PbH1"/>
    <property type="match status" value="7"/>
</dbReference>
<keyword evidence="5" id="KW-1185">Reference proteome</keyword>
<dbReference type="InterPro" id="IPR006626">
    <property type="entry name" value="PbH1"/>
</dbReference>
<dbReference type="RefSeq" id="WP_084199515.1">
    <property type="nucleotide sequence ID" value="NZ_BMYL01000002.1"/>
</dbReference>
<comment type="caution">
    <text evidence="4">The sequence shown here is derived from an EMBL/GenBank/DDBJ whole genome shotgun (WGS) entry which is preliminary data.</text>
</comment>
<feature type="region of interest" description="Disordered" evidence="1">
    <location>
        <begin position="277"/>
        <end position="298"/>
    </location>
</feature>
<accession>A0AAP8SNL2</accession>
<feature type="transmembrane region" description="Helical" evidence="2">
    <location>
        <begin position="336"/>
        <end position="354"/>
    </location>
</feature>
<evidence type="ECO:0000313" key="4">
    <source>
        <dbReference type="EMBL" id="PLW86745.1"/>
    </source>
</evidence>
<dbReference type="InterPro" id="IPR012334">
    <property type="entry name" value="Pectin_lyas_fold"/>
</dbReference>
<feature type="domain" description="Right handed beta helix" evidence="3">
    <location>
        <begin position="73"/>
        <end position="202"/>
    </location>
</feature>
<name>A0AAP8SNL2_9GAMM</name>
<dbReference type="InterPro" id="IPR011050">
    <property type="entry name" value="Pectin_lyase_fold/virulence"/>
</dbReference>
<dbReference type="KEGG" id="hja:BST95_11165"/>
<keyword evidence="2" id="KW-1133">Transmembrane helix</keyword>
<dbReference type="Pfam" id="PF13229">
    <property type="entry name" value="Beta_helix"/>
    <property type="match status" value="1"/>
</dbReference>
<reference evidence="4 5" key="1">
    <citation type="submission" date="2018-01" db="EMBL/GenBank/DDBJ databases">
        <title>The draft genome sequence of Halioglobus japonicus S1-36.</title>
        <authorList>
            <person name="Du Z.-J."/>
            <person name="Shi M.-J."/>
        </authorList>
    </citation>
    <scope>NUCLEOTIDE SEQUENCE [LARGE SCALE GENOMIC DNA]</scope>
    <source>
        <strain evidence="4 5">S1-36</strain>
    </source>
</reference>
<evidence type="ECO:0000256" key="1">
    <source>
        <dbReference type="SAM" id="MobiDB-lite"/>
    </source>
</evidence>
<gene>
    <name evidence="4" type="ORF">C0029_10175</name>
</gene>
<evidence type="ECO:0000313" key="5">
    <source>
        <dbReference type="Proteomes" id="UP000235162"/>
    </source>
</evidence>
<proteinExistence type="predicted"/>
<sequence length="359" mass="36903">MQAPGDGGIDISIEGDVTLTDIIANDTDGHGILVELLGNGSDFMGERLTANNNGENNIEASPEQIVGGRAHNITLRNSSADGNDSGAGIRLGFDQETSENVTVNITIDNVTVSNSEGDGLLMRATNGIARVSNVTASDNGSDGIDIEDANEAYVTGVRAQDNDQSPSDDSGLEIDGRFVVESNNSVFSGHPDGPGIELDGWGGGDLPEKAARMVIWGVEVSGNGVGMRFDSGDAVSEMFVSSSNIFGNTTAGIQIDALDEDLQDGLVVDAKGNWWGNASGPTHPSKNPDGTGDAAADASNVIDSSSGDILLSGSLSAPIRNLAGAVRPDLPTPVPALPLGLLWLSVLALAGVGARRLRR</sequence>
<dbReference type="InterPro" id="IPR039448">
    <property type="entry name" value="Beta_helix"/>
</dbReference>
<dbReference type="Gene3D" id="2.160.20.10">
    <property type="entry name" value="Single-stranded right-handed beta-helix, Pectin lyase-like"/>
    <property type="match status" value="1"/>
</dbReference>
<keyword evidence="2" id="KW-0472">Membrane</keyword>
<protein>
    <recommendedName>
        <fullName evidence="3">Right handed beta helix domain-containing protein</fullName>
    </recommendedName>
</protein>
<dbReference type="EMBL" id="PKUR01000002">
    <property type="protein sequence ID" value="PLW86745.1"/>
    <property type="molecule type" value="Genomic_DNA"/>
</dbReference>